<sequence length="52" mass="5784">MSIWGNARVRSFAIKIAAGSRVDISGTLFVFKTIINRINIDDIEKDESEITA</sequence>
<dbReference type="EMBL" id="FOGJ01000001">
    <property type="protein sequence ID" value="SEQ97449.1"/>
    <property type="molecule type" value="Genomic_DNA"/>
</dbReference>
<dbReference type="AlphaFoldDB" id="A0A1H9KEF0"/>
<name>A0A1H9KEF0_BUTFI</name>
<evidence type="ECO:0000313" key="2">
    <source>
        <dbReference type="Proteomes" id="UP000182584"/>
    </source>
</evidence>
<protein>
    <submittedName>
        <fullName evidence="1">Uncharacterized protein</fullName>
    </submittedName>
</protein>
<organism evidence="1 2">
    <name type="scientific">Butyrivibrio fibrisolvens</name>
    <dbReference type="NCBI Taxonomy" id="831"/>
    <lineage>
        <taxon>Bacteria</taxon>
        <taxon>Bacillati</taxon>
        <taxon>Bacillota</taxon>
        <taxon>Clostridia</taxon>
        <taxon>Lachnospirales</taxon>
        <taxon>Lachnospiraceae</taxon>
        <taxon>Butyrivibrio</taxon>
    </lineage>
</organism>
<accession>A0A1H9KEF0</accession>
<proteinExistence type="predicted"/>
<dbReference type="Proteomes" id="UP000182584">
    <property type="component" value="Unassembled WGS sequence"/>
</dbReference>
<evidence type="ECO:0000313" key="1">
    <source>
        <dbReference type="EMBL" id="SEQ97449.1"/>
    </source>
</evidence>
<gene>
    <name evidence="1" type="ORF">SAMN04487884_10126</name>
</gene>
<reference evidence="1 2" key="1">
    <citation type="submission" date="2016-10" db="EMBL/GenBank/DDBJ databases">
        <authorList>
            <person name="de Groot N.N."/>
        </authorList>
    </citation>
    <scope>NUCLEOTIDE SEQUENCE [LARGE SCALE GENOMIC DNA]</scope>
    <source>
        <strain evidence="1 2">AR40</strain>
    </source>
</reference>